<dbReference type="CDD" id="cd00158">
    <property type="entry name" value="RHOD"/>
    <property type="match status" value="1"/>
</dbReference>
<dbReference type="PANTHER" id="PTHR43031">
    <property type="entry name" value="FAD-DEPENDENT OXIDOREDUCTASE"/>
    <property type="match status" value="1"/>
</dbReference>
<dbReference type="Pfam" id="PF00581">
    <property type="entry name" value="Rhodanese"/>
    <property type="match status" value="1"/>
</dbReference>
<dbReference type="PROSITE" id="PS50206">
    <property type="entry name" value="RHODANESE_3"/>
    <property type="match status" value="1"/>
</dbReference>
<accession>A0ABX8V417</accession>
<evidence type="ECO:0000259" key="1">
    <source>
        <dbReference type="PROSITE" id="PS50206"/>
    </source>
</evidence>
<protein>
    <submittedName>
        <fullName evidence="2">Rhodanese-like domain-containing protein</fullName>
    </submittedName>
</protein>
<sequence>MKKIVQLFAVLILIASCKTEEKKENIVLVKPTLFHEKMIEHKGQIVDVRTPEEYKEGHIKNAMNIHLYDKDFKDRLTQLDKDERVYVYCKVGGRSASAVEIMKANGFTNIVELDGGMDAWLDAKKPIEQ</sequence>
<keyword evidence="3" id="KW-1185">Reference proteome</keyword>
<reference evidence="2 3" key="1">
    <citation type="submission" date="2021-07" db="EMBL/GenBank/DDBJ databases">
        <title>Flavobacterium WSW3-B6 sp.nov, isolated from seaweed.</title>
        <authorList>
            <person name="Muhammad N."/>
            <person name="Ho H."/>
            <person name="Lee Y.-J."/>
            <person name="Nguyen T."/>
            <person name="Ho J."/>
            <person name="Kim S.-G."/>
        </authorList>
    </citation>
    <scope>NUCLEOTIDE SEQUENCE [LARGE SCALE GENOMIC DNA]</scope>
    <source>
        <strain evidence="2 3">WSW3-B6</strain>
    </source>
</reference>
<dbReference type="EMBL" id="CP080429">
    <property type="protein sequence ID" value="QYJ67550.1"/>
    <property type="molecule type" value="Genomic_DNA"/>
</dbReference>
<dbReference type="SMART" id="SM00450">
    <property type="entry name" value="RHOD"/>
    <property type="match status" value="1"/>
</dbReference>
<feature type="domain" description="Rhodanese" evidence="1">
    <location>
        <begin position="39"/>
        <end position="129"/>
    </location>
</feature>
<evidence type="ECO:0000313" key="2">
    <source>
        <dbReference type="EMBL" id="QYJ67550.1"/>
    </source>
</evidence>
<dbReference type="Proteomes" id="UP000825381">
    <property type="component" value="Chromosome"/>
</dbReference>
<dbReference type="PROSITE" id="PS51257">
    <property type="entry name" value="PROKAR_LIPOPROTEIN"/>
    <property type="match status" value="1"/>
</dbReference>
<proteinExistence type="predicted"/>
<dbReference type="SUPFAM" id="SSF52821">
    <property type="entry name" value="Rhodanese/Cell cycle control phosphatase"/>
    <property type="match status" value="1"/>
</dbReference>
<organism evidence="2 3">
    <name type="scientific">Flavobacterium litorale</name>
    <dbReference type="NCBI Taxonomy" id="2856519"/>
    <lineage>
        <taxon>Bacteria</taxon>
        <taxon>Pseudomonadati</taxon>
        <taxon>Bacteroidota</taxon>
        <taxon>Flavobacteriia</taxon>
        <taxon>Flavobacteriales</taxon>
        <taxon>Flavobacteriaceae</taxon>
        <taxon>Flavobacterium</taxon>
    </lineage>
</organism>
<evidence type="ECO:0000313" key="3">
    <source>
        <dbReference type="Proteomes" id="UP000825381"/>
    </source>
</evidence>
<dbReference type="InterPro" id="IPR050229">
    <property type="entry name" value="GlpE_sulfurtransferase"/>
</dbReference>
<gene>
    <name evidence="2" type="ORF">K1I41_08275</name>
</gene>
<dbReference type="PANTHER" id="PTHR43031:SF1">
    <property type="entry name" value="PYRIDINE NUCLEOTIDE-DISULPHIDE OXIDOREDUCTASE"/>
    <property type="match status" value="1"/>
</dbReference>
<dbReference type="RefSeq" id="WP_220639895.1">
    <property type="nucleotide sequence ID" value="NZ_CP080429.1"/>
</dbReference>
<dbReference type="InterPro" id="IPR036873">
    <property type="entry name" value="Rhodanese-like_dom_sf"/>
</dbReference>
<dbReference type="InterPro" id="IPR001763">
    <property type="entry name" value="Rhodanese-like_dom"/>
</dbReference>
<dbReference type="Gene3D" id="3.40.250.10">
    <property type="entry name" value="Rhodanese-like domain"/>
    <property type="match status" value="1"/>
</dbReference>
<name>A0ABX8V417_9FLAO</name>